<organism evidence="1">
    <name type="scientific">Rhizophora mucronata</name>
    <name type="common">Asiatic mangrove</name>
    <dbReference type="NCBI Taxonomy" id="61149"/>
    <lineage>
        <taxon>Eukaryota</taxon>
        <taxon>Viridiplantae</taxon>
        <taxon>Streptophyta</taxon>
        <taxon>Embryophyta</taxon>
        <taxon>Tracheophyta</taxon>
        <taxon>Spermatophyta</taxon>
        <taxon>Magnoliopsida</taxon>
        <taxon>eudicotyledons</taxon>
        <taxon>Gunneridae</taxon>
        <taxon>Pentapetalae</taxon>
        <taxon>rosids</taxon>
        <taxon>fabids</taxon>
        <taxon>Malpighiales</taxon>
        <taxon>Rhizophoraceae</taxon>
        <taxon>Rhizophora</taxon>
    </lineage>
</organism>
<reference evidence="1" key="1">
    <citation type="submission" date="2018-02" db="EMBL/GenBank/DDBJ databases">
        <title>Rhizophora mucronata_Transcriptome.</title>
        <authorList>
            <person name="Meera S.P."/>
            <person name="Sreeshan A."/>
            <person name="Augustine A."/>
        </authorList>
    </citation>
    <scope>NUCLEOTIDE SEQUENCE</scope>
    <source>
        <tissue evidence="1">Leaf</tissue>
    </source>
</reference>
<accession>A0A2P2MBP0</accession>
<proteinExistence type="predicted"/>
<evidence type="ECO:0000313" key="1">
    <source>
        <dbReference type="EMBL" id="MBX27647.1"/>
    </source>
</evidence>
<dbReference type="EMBL" id="GGEC01047163">
    <property type="protein sequence ID" value="MBX27647.1"/>
    <property type="molecule type" value="Transcribed_RNA"/>
</dbReference>
<dbReference type="AlphaFoldDB" id="A0A2P2MBP0"/>
<sequence>MLWSSAFLLDLCLRLSHVYNI</sequence>
<protein>
    <submittedName>
        <fullName evidence="1">Uncharacterized protein</fullName>
    </submittedName>
</protein>
<name>A0A2P2MBP0_RHIMU</name>